<dbReference type="GO" id="GO:0140737">
    <property type="term" value="C:encapsulin nanocompartment"/>
    <property type="evidence" value="ECO:0007669"/>
    <property type="project" value="UniProtKB-SubCell"/>
</dbReference>
<dbReference type="InterPro" id="IPR051429">
    <property type="entry name" value="Encapsulin_nc"/>
</dbReference>
<dbReference type="InterPro" id="IPR054581">
    <property type="entry name" value="EncFtn-like"/>
</dbReference>
<dbReference type="Pfam" id="PF22277">
    <property type="entry name" value="EncFtn-like"/>
    <property type="match status" value="1"/>
</dbReference>
<evidence type="ECO:0000256" key="3">
    <source>
        <dbReference type="ARBA" id="ARBA00023004"/>
    </source>
</evidence>
<dbReference type="SUPFAM" id="SSF47240">
    <property type="entry name" value="Ferritin-like"/>
    <property type="match status" value="1"/>
</dbReference>
<sequence length="97" mass="11392">MLSKIPFDMEKLEELAKEEPDVELVRIGIIAELDAINLYEQLASLAKDKLVRKVFLDIVKEEKEHFGEFMELLRNLDIEIEDALEEGKEEVEEMREE</sequence>
<keyword evidence="1" id="KW-0409">Iron storage</keyword>
<keyword evidence="3" id="KW-0408">Iron</keyword>
<evidence type="ECO:0000256" key="2">
    <source>
        <dbReference type="ARBA" id="ARBA00022723"/>
    </source>
</evidence>
<dbReference type="Proteomes" id="UP000001400">
    <property type="component" value="Chromosome"/>
</dbReference>
<evidence type="ECO:0000256" key="4">
    <source>
        <dbReference type="ARBA" id="ARBA00033738"/>
    </source>
</evidence>
<evidence type="ECO:0000313" key="7">
    <source>
        <dbReference type="Proteomes" id="UP000001400"/>
    </source>
</evidence>
<dbReference type="eggNOG" id="arCOG05908">
    <property type="taxonomic scope" value="Archaea"/>
</dbReference>
<dbReference type="GO" id="GO:0006879">
    <property type="term" value="P:intracellular iron ion homeostasis"/>
    <property type="evidence" value="ECO:0007669"/>
    <property type="project" value="UniProtKB-KW"/>
</dbReference>
<keyword evidence="5" id="KW-1284">Encapsulin nanocompartment</keyword>
<dbReference type="HOGENOM" id="CLU_141525_1_0_2"/>
<dbReference type="RefSeq" id="WP_008086382.1">
    <property type="nucleotide sequence ID" value="NC_013926.1"/>
</dbReference>
<dbReference type="Gene3D" id="6.10.140.1960">
    <property type="match status" value="1"/>
</dbReference>
<organism evidence="6 7">
    <name type="scientific">Aciduliprofundum boonei (strain DSM 19572 / T469)</name>
    <dbReference type="NCBI Taxonomy" id="439481"/>
    <lineage>
        <taxon>Archaea</taxon>
        <taxon>Methanobacteriati</taxon>
        <taxon>Thermoplasmatota</taxon>
        <taxon>DHVE2 group</taxon>
        <taxon>Candidatus Aciduliprofundum</taxon>
    </lineage>
</organism>
<dbReference type="STRING" id="439481.Aboo_0884"/>
<evidence type="ECO:0000313" key="6">
    <source>
        <dbReference type="EMBL" id="ADD08693.1"/>
    </source>
</evidence>
<dbReference type="GeneID" id="8827834"/>
<dbReference type="EMBL" id="CP001941">
    <property type="protein sequence ID" value="ADD08693.1"/>
    <property type="molecule type" value="Genomic_DNA"/>
</dbReference>
<evidence type="ECO:0000256" key="1">
    <source>
        <dbReference type="ARBA" id="ARBA00022434"/>
    </source>
</evidence>
<comment type="subcellular location">
    <subcellularLocation>
        <location evidence="4">Encapsulin nanocompartment</location>
    </subcellularLocation>
</comment>
<keyword evidence="2" id="KW-0479">Metal-binding</keyword>
<dbReference type="GO" id="GO:0046872">
    <property type="term" value="F:metal ion binding"/>
    <property type="evidence" value="ECO:0007669"/>
    <property type="project" value="UniProtKB-KW"/>
</dbReference>
<dbReference type="AlphaFoldDB" id="B5IGW9"/>
<reference evidence="6" key="1">
    <citation type="submission" date="2010-02" db="EMBL/GenBank/DDBJ databases">
        <title>Complete sequence of Aciduliprofundum boonei T469.</title>
        <authorList>
            <consortium name="US DOE Joint Genome Institute"/>
            <person name="Lucas S."/>
            <person name="Copeland A."/>
            <person name="Lapidus A."/>
            <person name="Cheng J.-F."/>
            <person name="Bruce D."/>
            <person name="Goodwin L."/>
            <person name="Pitluck S."/>
            <person name="Saunders E."/>
            <person name="Detter J.C."/>
            <person name="Han C."/>
            <person name="Tapia R."/>
            <person name="Land M."/>
            <person name="Hauser L."/>
            <person name="Kyrpides N."/>
            <person name="Mikhailova N."/>
            <person name="Flores G."/>
            <person name="Reysenbach A.-L."/>
            <person name="Woyke T."/>
        </authorList>
    </citation>
    <scope>NUCLEOTIDE SEQUENCE</scope>
    <source>
        <strain evidence="6">T469</strain>
    </source>
</reference>
<dbReference type="InterPro" id="IPR009078">
    <property type="entry name" value="Ferritin-like_SF"/>
</dbReference>
<dbReference type="OrthoDB" id="60579at2157"/>
<evidence type="ECO:0000256" key="5">
    <source>
        <dbReference type="ARBA" id="ARBA00033787"/>
    </source>
</evidence>
<gene>
    <name evidence="6" type="ordered locus">Aboo_0884</name>
</gene>
<accession>B5IGW9</accession>
<keyword evidence="7" id="KW-1185">Reference proteome</keyword>
<dbReference type="KEGG" id="abi:Aboo_0884"/>
<dbReference type="PANTHER" id="PTHR37165">
    <property type="entry name" value="PEPTIDASE U56 FAMILY"/>
    <property type="match status" value="1"/>
</dbReference>
<protein>
    <submittedName>
        <fullName evidence="6">Rubrerythrin</fullName>
    </submittedName>
</protein>
<proteinExistence type="predicted"/>
<dbReference type="PANTHER" id="PTHR37165:SF1">
    <property type="entry name" value="TYPE 1 ENCAPSULIN SHELL PROTEIN"/>
    <property type="match status" value="1"/>
</dbReference>
<name>B5IGW9_ACIB4</name>